<sequence>MLISELEVIHYHLYLDVIFETSMSCPYSPKDLLKESNLGYNVVIGVLDTGIWPDSPRFNDEGLGPVPTHFKGECNGGERFLALDEVDKAVKDGVDVLSISLGGPPQKYADDLVATSKLLGNQHYLSIVLEEDAGDAHCISNFSNSNLVKGKIVICKHDSYAYSGVPKGLIVEKSEGIGAVIANDEYYVAEFSSRGSNLQSVYVLKPDIIAPGVNILTARPTEVSPSRLLEDPRRSGFNIISGTSMACPHVSSIVALNKGAHLDWSQAMIKSALMKHSL</sequence>
<evidence type="ECO:0000256" key="2">
    <source>
        <dbReference type="ARBA" id="ARBA00022670"/>
    </source>
</evidence>
<keyword evidence="2" id="KW-0645">Protease</keyword>
<comment type="caution">
    <text evidence="8">The sequence shown here is derived from an EMBL/GenBank/DDBJ whole genome shotgun (WGS) entry which is preliminary data.</text>
</comment>
<dbReference type="PROSITE" id="PS51892">
    <property type="entry name" value="SUBTILASE"/>
    <property type="match status" value="1"/>
</dbReference>
<evidence type="ECO:0000259" key="7">
    <source>
        <dbReference type="Pfam" id="PF00082"/>
    </source>
</evidence>
<dbReference type="PROSITE" id="PS00136">
    <property type="entry name" value="SUBTILASE_ASP"/>
    <property type="match status" value="1"/>
</dbReference>
<gene>
    <name evidence="8" type="ORF">Cgig2_005742</name>
</gene>
<evidence type="ECO:0000256" key="4">
    <source>
        <dbReference type="ARBA" id="ARBA00022801"/>
    </source>
</evidence>
<evidence type="ECO:0000313" key="8">
    <source>
        <dbReference type="EMBL" id="KAJ8443191.1"/>
    </source>
</evidence>
<comment type="caution">
    <text evidence="6">Lacks conserved residue(s) required for the propagation of feature annotation.</text>
</comment>
<dbReference type="InterPro" id="IPR000209">
    <property type="entry name" value="Peptidase_S8/S53_dom"/>
</dbReference>
<dbReference type="InterPro" id="IPR045051">
    <property type="entry name" value="SBT"/>
</dbReference>
<dbReference type="GO" id="GO:0004252">
    <property type="term" value="F:serine-type endopeptidase activity"/>
    <property type="evidence" value="ECO:0007669"/>
    <property type="project" value="InterPro"/>
</dbReference>
<keyword evidence="9" id="KW-1185">Reference proteome</keyword>
<organism evidence="8 9">
    <name type="scientific">Carnegiea gigantea</name>
    <dbReference type="NCBI Taxonomy" id="171969"/>
    <lineage>
        <taxon>Eukaryota</taxon>
        <taxon>Viridiplantae</taxon>
        <taxon>Streptophyta</taxon>
        <taxon>Embryophyta</taxon>
        <taxon>Tracheophyta</taxon>
        <taxon>Spermatophyta</taxon>
        <taxon>Magnoliopsida</taxon>
        <taxon>eudicotyledons</taxon>
        <taxon>Gunneridae</taxon>
        <taxon>Pentapetalae</taxon>
        <taxon>Caryophyllales</taxon>
        <taxon>Cactineae</taxon>
        <taxon>Cactaceae</taxon>
        <taxon>Cactoideae</taxon>
        <taxon>Echinocereeae</taxon>
        <taxon>Carnegiea</taxon>
    </lineage>
</organism>
<dbReference type="InterPro" id="IPR015500">
    <property type="entry name" value="Peptidase_S8_subtilisin-rel"/>
</dbReference>
<proteinExistence type="inferred from homology"/>
<reference evidence="8" key="1">
    <citation type="submission" date="2022-04" db="EMBL/GenBank/DDBJ databases">
        <title>Carnegiea gigantea Genome sequencing and assembly v2.</title>
        <authorList>
            <person name="Copetti D."/>
            <person name="Sanderson M.J."/>
            <person name="Burquez A."/>
            <person name="Wojciechowski M.F."/>
        </authorList>
    </citation>
    <scope>NUCLEOTIDE SEQUENCE</scope>
    <source>
        <strain evidence="8">SGP5-SGP5p</strain>
        <tissue evidence="8">Aerial part</tissue>
    </source>
</reference>
<feature type="domain" description="Peptidase S8/S53" evidence="7">
    <location>
        <begin position="76"/>
        <end position="275"/>
    </location>
</feature>
<dbReference type="AlphaFoldDB" id="A0A9Q1QIX1"/>
<dbReference type="EMBL" id="JAKOGI010000125">
    <property type="protein sequence ID" value="KAJ8443191.1"/>
    <property type="molecule type" value="Genomic_DNA"/>
</dbReference>
<dbReference type="Pfam" id="PF00082">
    <property type="entry name" value="Peptidase_S8"/>
    <property type="match status" value="1"/>
</dbReference>
<dbReference type="SUPFAM" id="SSF52743">
    <property type="entry name" value="Subtilisin-like"/>
    <property type="match status" value="1"/>
</dbReference>
<dbReference type="InterPro" id="IPR023827">
    <property type="entry name" value="Peptidase_S8_Asp-AS"/>
</dbReference>
<keyword evidence="5" id="KW-0720">Serine protease</keyword>
<keyword evidence="3" id="KW-0732">Signal</keyword>
<comment type="similarity">
    <text evidence="1 6">Belongs to the peptidase S8 family.</text>
</comment>
<evidence type="ECO:0000313" key="9">
    <source>
        <dbReference type="Proteomes" id="UP001153076"/>
    </source>
</evidence>
<dbReference type="Proteomes" id="UP001153076">
    <property type="component" value="Unassembled WGS sequence"/>
</dbReference>
<dbReference type="GO" id="GO:0006508">
    <property type="term" value="P:proteolysis"/>
    <property type="evidence" value="ECO:0007669"/>
    <property type="project" value="UniProtKB-KW"/>
</dbReference>
<dbReference type="OrthoDB" id="4803627at2759"/>
<evidence type="ECO:0000256" key="3">
    <source>
        <dbReference type="ARBA" id="ARBA00022729"/>
    </source>
</evidence>
<evidence type="ECO:0000256" key="1">
    <source>
        <dbReference type="ARBA" id="ARBA00011073"/>
    </source>
</evidence>
<evidence type="ECO:0000256" key="6">
    <source>
        <dbReference type="PROSITE-ProRule" id="PRU01240"/>
    </source>
</evidence>
<evidence type="ECO:0000256" key="5">
    <source>
        <dbReference type="ARBA" id="ARBA00022825"/>
    </source>
</evidence>
<dbReference type="Gene3D" id="3.40.50.200">
    <property type="entry name" value="Peptidase S8/S53 domain"/>
    <property type="match status" value="2"/>
</dbReference>
<dbReference type="PANTHER" id="PTHR10795">
    <property type="entry name" value="PROPROTEIN CONVERTASE SUBTILISIN/KEXIN"/>
    <property type="match status" value="1"/>
</dbReference>
<dbReference type="PRINTS" id="PR00723">
    <property type="entry name" value="SUBTILISIN"/>
</dbReference>
<accession>A0A9Q1QIX1</accession>
<keyword evidence="4" id="KW-0378">Hydrolase</keyword>
<name>A0A9Q1QIX1_9CARY</name>
<dbReference type="InterPro" id="IPR036852">
    <property type="entry name" value="Peptidase_S8/S53_dom_sf"/>
</dbReference>
<protein>
    <recommendedName>
        <fullName evidence="7">Peptidase S8/S53 domain-containing protein</fullName>
    </recommendedName>
</protein>